<name>A0ABV3R8M5_9SPHN</name>
<proteinExistence type="predicted"/>
<dbReference type="Proteomes" id="UP001556118">
    <property type="component" value="Unassembled WGS sequence"/>
</dbReference>
<reference evidence="1 2" key="1">
    <citation type="submission" date="2024-06" db="EMBL/GenBank/DDBJ databases">
        <title>Novosphingobium rhizovicinus M1R2S20.</title>
        <authorList>
            <person name="Sun J.-Q."/>
        </authorList>
    </citation>
    <scope>NUCLEOTIDE SEQUENCE [LARGE SCALE GENOMIC DNA]</scope>
    <source>
        <strain evidence="1 2">M1R2S20</strain>
    </source>
</reference>
<keyword evidence="2" id="KW-1185">Reference proteome</keyword>
<comment type="caution">
    <text evidence="1">The sequence shown here is derived from an EMBL/GenBank/DDBJ whole genome shotgun (WGS) entry which is preliminary data.</text>
</comment>
<accession>A0ABV3R8M5</accession>
<dbReference type="EMBL" id="JBFNXR010000012">
    <property type="protein sequence ID" value="MEW9853629.1"/>
    <property type="molecule type" value="Genomic_DNA"/>
</dbReference>
<sequence>MKANTYVGIRYYAFNAERVKDAALDAYKLSMLLVEAIRPVAR</sequence>
<dbReference type="RefSeq" id="WP_367767735.1">
    <property type="nucleotide sequence ID" value="NZ_JBFNXR010000012.1"/>
</dbReference>
<organism evidence="1 2">
    <name type="scientific">Novosphingobium rhizovicinum</name>
    <dbReference type="NCBI Taxonomy" id="3228928"/>
    <lineage>
        <taxon>Bacteria</taxon>
        <taxon>Pseudomonadati</taxon>
        <taxon>Pseudomonadota</taxon>
        <taxon>Alphaproteobacteria</taxon>
        <taxon>Sphingomonadales</taxon>
        <taxon>Sphingomonadaceae</taxon>
        <taxon>Novosphingobium</taxon>
    </lineage>
</organism>
<evidence type="ECO:0000313" key="2">
    <source>
        <dbReference type="Proteomes" id="UP001556118"/>
    </source>
</evidence>
<evidence type="ECO:0000313" key="1">
    <source>
        <dbReference type="EMBL" id="MEW9853629.1"/>
    </source>
</evidence>
<protein>
    <submittedName>
        <fullName evidence="1">Uncharacterized protein</fullName>
    </submittedName>
</protein>
<gene>
    <name evidence="1" type="ORF">ABUH87_00270</name>
</gene>